<name>A0A077ZMU6_TRITR</name>
<feature type="signal peptide" evidence="1">
    <location>
        <begin position="1"/>
        <end position="29"/>
    </location>
</feature>
<evidence type="ECO:0000313" key="2">
    <source>
        <dbReference type="EMBL" id="CDW61073.1"/>
    </source>
</evidence>
<gene>
    <name evidence="2" type="ORF">TTRE_0000949601</name>
</gene>
<feature type="chain" id="PRO_5001728805" evidence="1">
    <location>
        <begin position="30"/>
        <end position="92"/>
    </location>
</feature>
<keyword evidence="1" id="KW-0732">Signal</keyword>
<evidence type="ECO:0000313" key="3">
    <source>
        <dbReference type="Proteomes" id="UP000030665"/>
    </source>
</evidence>
<accession>A0A077ZMU6</accession>
<reference evidence="2" key="1">
    <citation type="submission" date="2014-01" db="EMBL/GenBank/DDBJ databases">
        <authorList>
            <person name="Aslett M."/>
        </authorList>
    </citation>
    <scope>NUCLEOTIDE SEQUENCE</scope>
</reference>
<dbReference type="OrthoDB" id="203862at2759"/>
<proteinExistence type="predicted"/>
<evidence type="ECO:0000256" key="1">
    <source>
        <dbReference type="SAM" id="SignalP"/>
    </source>
</evidence>
<organism evidence="2 3">
    <name type="scientific">Trichuris trichiura</name>
    <name type="common">Whipworm</name>
    <name type="synonym">Trichocephalus trichiurus</name>
    <dbReference type="NCBI Taxonomy" id="36087"/>
    <lineage>
        <taxon>Eukaryota</taxon>
        <taxon>Metazoa</taxon>
        <taxon>Ecdysozoa</taxon>
        <taxon>Nematoda</taxon>
        <taxon>Enoplea</taxon>
        <taxon>Dorylaimia</taxon>
        <taxon>Trichinellida</taxon>
        <taxon>Trichuridae</taxon>
        <taxon>Trichuris</taxon>
    </lineage>
</organism>
<keyword evidence="3" id="KW-1185">Reference proteome</keyword>
<protein>
    <submittedName>
        <fullName evidence="2">Neur chan LBD domain containing protein</fullName>
    </submittedName>
</protein>
<sequence>MAKQRKLLKIAKQVLLRSVIFLLVSVCHCYKEQFEAFGTSELSRNRSQILNLLINKTYYDKRLRPNYGGPTVDVGITMHVSSISAVSEVEMV</sequence>
<dbReference type="Proteomes" id="UP000030665">
    <property type="component" value="Unassembled WGS sequence"/>
</dbReference>
<dbReference type="GO" id="GO:0016020">
    <property type="term" value="C:membrane"/>
    <property type="evidence" value="ECO:0007669"/>
    <property type="project" value="InterPro"/>
</dbReference>
<dbReference type="InterPro" id="IPR036734">
    <property type="entry name" value="Neur_chan_lig-bd_sf"/>
</dbReference>
<dbReference type="Gene3D" id="2.70.170.10">
    <property type="entry name" value="Neurotransmitter-gated ion-channel ligand-binding domain"/>
    <property type="match status" value="1"/>
</dbReference>
<dbReference type="EMBL" id="HG807801">
    <property type="protein sequence ID" value="CDW61073.1"/>
    <property type="molecule type" value="Genomic_DNA"/>
</dbReference>
<dbReference type="STRING" id="36087.A0A077ZMU6"/>
<dbReference type="GO" id="GO:0005230">
    <property type="term" value="F:extracellular ligand-gated monoatomic ion channel activity"/>
    <property type="evidence" value="ECO:0007669"/>
    <property type="project" value="InterPro"/>
</dbReference>
<dbReference type="AlphaFoldDB" id="A0A077ZMU6"/>
<dbReference type="SUPFAM" id="SSF63712">
    <property type="entry name" value="Nicotinic receptor ligand binding domain-like"/>
    <property type="match status" value="1"/>
</dbReference>
<reference evidence="2" key="2">
    <citation type="submission" date="2014-03" db="EMBL/GenBank/DDBJ databases">
        <title>The whipworm genome and dual-species transcriptomics of an intimate host-pathogen interaction.</title>
        <authorList>
            <person name="Foth B.J."/>
            <person name="Tsai I.J."/>
            <person name="Reid A.J."/>
            <person name="Bancroft A.J."/>
            <person name="Nichol S."/>
            <person name="Tracey A."/>
            <person name="Holroyd N."/>
            <person name="Cotton J.A."/>
            <person name="Stanley E.J."/>
            <person name="Zarowiecki M."/>
            <person name="Liu J.Z."/>
            <person name="Huckvale T."/>
            <person name="Cooper P.J."/>
            <person name="Grencis R.K."/>
            <person name="Berriman M."/>
        </authorList>
    </citation>
    <scope>NUCLEOTIDE SEQUENCE [LARGE SCALE GENOMIC DNA]</scope>
</reference>